<feature type="transmembrane region" description="Helical" evidence="2">
    <location>
        <begin position="60"/>
        <end position="81"/>
    </location>
</feature>
<dbReference type="EMBL" id="CP114014">
    <property type="protein sequence ID" value="XAY05478.1"/>
    <property type="molecule type" value="Genomic_DNA"/>
</dbReference>
<dbReference type="KEGG" id="parq:DSM112329_02331"/>
<protein>
    <submittedName>
        <fullName evidence="3">Uncharacterized protein</fullName>
    </submittedName>
</protein>
<gene>
    <name evidence="3" type="ORF">DSM112329_02331</name>
</gene>
<proteinExistence type="predicted"/>
<organism evidence="3">
    <name type="scientific">Paraconexibacter sp. AEG42_29</name>
    <dbReference type="NCBI Taxonomy" id="2997339"/>
    <lineage>
        <taxon>Bacteria</taxon>
        <taxon>Bacillati</taxon>
        <taxon>Actinomycetota</taxon>
        <taxon>Thermoleophilia</taxon>
        <taxon>Solirubrobacterales</taxon>
        <taxon>Paraconexibacteraceae</taxon>
        <taxon>Paraconexibacter</taxon>
    </lineage>
</organism>
<feature type="compositionally biased region" description="Basic and acidic residues" evidence="1">
    <location>
        <begin position="38"/>
        <end position="52"/>
    </location>
</feature>
<keyword evidence="2" id="KW-0472">Membrane</keyword>
<evidence type="ECO:0000256" key="1">
    <source>
        <dbReference type="SAM" id="MobiDB-lite"/>
    </source>
</evidence>
<keyword evidence="2" id="KW-0812">Transmembrane</keyword>
<evidence type="ECO:0000256" key="2">
    <source>
        <dbReference type="SAM" id="Phobius"/>
    </source>
</evidence>
<name>A0AAU7AUW5_9ACTN</name>
<dbReference type="RefSeq" id="WP_354701985.1">
    <property type="nucleotide sequence ID" value="NZ_CP114014.1"/>
</dbReference>
<evidence type="ECO:0000313" key="3">
    <source>
        <dbReference type="EMBL" id="XAY05478.1"/>
    </source>
</evidence>
<sequence>MESSSKSDAPPRASANGPAEQLTVASSLRPPGVPTSGLRKEKVVAQEEDKRPFPGTSEDLSSAFFISAMLICLIIAIFYFLPST</sequence>
<dbReference type="AlphaFoldDB" id="A0AAU7AUW5"/>
<accession>A0AAU7AUW5</accession>
<reference evidence="3" key="1">
    <citation type="submission" date="2022-12" db="EMBL/GenBank/DDBJ databases">
        <title>Paraconexibacter alkalitolerans sp. nov. and Baekduia alba sp. nov., isolated from soil and emended description of the genera Paraconexibacter (Chun et al., 2020) and Baekduia (An et al., 2020).</title>
        <authorList>
            <person name="Vieira S."/>
            <person name="Huber K.J."/>
            <person name="Geppert A."/>
            <person name="Wolf J."/>
            <person name="Neumann-Schaal M."/>
            <person name="Muesken M."/>
            <person name="Overmann J."/>
        </authorList>
    </citation>
    <scope>NUCLEOTIDE SEQUENCE</scope>
    <source>
        <strain evidence="3">AEG42_29</strain>
    </source>
</reference>
<feature type="region of interest" description="Disordered" evidence="1">
    <location>
        <begin position="1"/>
        <end position="59"/>
    </location>
</feature>
<keyword evidence="2" id="KW-1133">Transmembrane helix</keyword>